<accession>A0A4Q7N2T3</accession>
<comment type="caution">
    <text evidence="1">The sequence shown here is derived from an EMBL/GenBank/DDBJ whole genome shotgun (WGS) entry which is preliminary data.</text>
</comment>
<dbReference type="Proteomes" id="UP000293874">
    <property type="component" value="Unassembled WGS sequence"/>
</dbReference>
<dbReference type="AlphaFoldDB" id="A0A4Q7N2T3"/>
<keyword evidence="2" id="KW-1185">Reference proteome</keyword>
<evidence type="ECO:0000313" key="2">
    <source>
        <dbReference type="Proteomes" id="UP000293874"/>
    </source>
</evidence>
<reference evidence="1 2" key="1">
    <citation type="submission" date="2019-02" db="EMBL/GenBank/DDBJ databases">
        <title>Genomic Encyclopedia of Type Strains, Phase IV (KMG-IV): sequencing the most valuable type-strain genomes for metagenomic binning, comparative biology and taxonomic classification.</title>
        <authorList>
            <person name="Goeker M."/>
        </authorList>
    </citation>
    <scope>NUCLEOTIDE SEQUENCE [LARGE SCALE GENOMIC DNA]</scope>
    <source>
        <strain evidence="1 2">DSM 18116</strain>
    </source>
</reference>
<sequence length="995" mass="104339">MYMLHHVAAAKPGNPFRIYANFKQLYRGSVKIFLCAVVFFIAPHFSANAQIAGVGAGQTYATLNDAITAINTGALTGSIQLQIRSSSTLSGTAVLNASGTGAASYSSIRIYPTGNYAVTANINGPLLELVGCANVTIDGRLNTVGATYNLTLENMNTGANAAVIRMRDGGSNNIVQNAIIKGAGGSATRGLFTADGAGNMVNIVLQYCRITNSNGNRPYSSFYVNAAGATSSAIFFGNEVYDLFRSDAGTRAVVFTGTLSAGYIMNNHFYETTPVNAISANTYRAVSVEGNNATNVLVQGNFIGGSQVNAGGSAMTFTSASAPQFDAIYISGGTSAAPASVQNNTITNISFQSAKNNLNNIYSPGYFNAIYISGSGVCANIGTVAGNTIGSQTVTGAIQLFPTNTTEYCPAVMIFNDADGTVDIQNNTMGGINSTGPALAKSFTGILNVAAGNTTISNNIIGSVTTAGSINIGPNSDNAPVNELVWGIANLGLGGNKIISGNTIANITQQAVGPNVNTLKHTAGIFLLAGGDVTVDNNVIHHLKSLSNTVVGGEFSSVVGIDVFQNIGSINSISGNRIYELECLNTENLATEVTGIFFKGNNVSSVIRNNFIHGLRLSSSSTAAKINGINIGVSNGIAELSNNVVALGAGITNGYAINGILDGSQEPGNANKFYYNTISISGDMGPGSNSSALYLGSNLPSGRAVINNILVNERNNMMGTASHYGLFVTGTPVLTVNYNDYYTPNSGGVAGYYSGNRTSLPVITGQDANSVIRDPGFVTAGGTNATGYIPANMLAGTVLAGYEPDHIGVVRPASPFMGAFHYLSTLPVAWLDFKLYPSKDRIVLKWSTANEQLSRDFVVQHSVNGVHWKQIGIVAAAGTTSLTSLYQYTDLSPSKTRNYYRILQRDINGKSDYSVIRTVEFGQSAALQLFNNPVTRGLLEFQTKQAAELFLVAPDGRLIWRKQFSAGQHQVSVHALSPGVYYLKSATEVIPFVKK</sequence>
<protein>
    <submittedName>
        <fullName evidence="1">Uncharacterized protein</fullName>
    </submittedName>
</protein>
<dbReference type="SMART" id="SM00710">
    <property type="entry name" value="PbH1"/>
    <property type="match status" value="8"/>
</dbReference>
<proteinExistence type="predicted"/>
<dbReference type="EMBL" id="SGXA01000001">
    <property type="protein sequence ID" value="RZS75264.1"/>
    <property type="molecule type" value="Genomic_DNA"/>
</dbReference>
<gene>
    <name evidence="1" type="ORF">EV199_1127</name>
</gene>
<dbReference type="InterPro" id="IPR006626">
    <property type="entry name" value="PbH1"/>
</dbReference>
<name>A0A4Q7N2T3_9BACT</name>
<organism evidence="1 2">
    <name type="scientific">Pseudobacter ginsenosidimutans</name>
    <dbReference type="NCBI Taxonomy" id="661488"/>
    <lineage>
        <taxon>Bacteria</taxon>
        <taxon>Pseudomonadati</taxon>
        <taxon>Bacteroidota</taxon>
        <taxon>Chitinophagia</taxon>
        <taxon>Chitinophagales</taxon>
        <taxon>Chitinophagaceae</taxon>
        <taxon>Pseudobacter</taxon>
    </lineage>
</organism>
<evidence type="ECO:0000313" key="1">
    <source>
        <dbReference type="EMBL" id="RZS75264.1"/>
    </source>
</evidence>